<dbReference type="Gene3D" id="3.40.50.410">
    <property type="entry name" value="von Willebrand factor, type A domain"/>
    <property type="match status" value="1"/>
</dbReference>
<reference evidence="2 3" key="1">
    <citation type="submission" date="2015-09" db="EMBL/GenBank/DDBJ databases">
        <title>Draft genome of the parasitic nematode Teladorsagia circumcincta isolate WARC Sus (inbred).</title>
        <authorList>
            <person name="Mitreva M."/>
        </authorList>
    </citation>
    <scope>NUCLEOTIDE SEQUENCE [LARGE SCALE GENOMIC DNA]</scope>
    <source>
        <strain evidence="2 3">S</strain>
    </source>
</reference>
<dbReference type="AlphaFoldDB" id="A0A2G9UCM2"/>
<keyword evidence="3" id="KW-1185">Reference proteome</keyword>
<dbReference type="SUPFAM" id="SSF53300">
    <property type="entry name" value="vWA-like"/>
    <property type="match status" value="1"/>
</dbReference>
<dbReference type="OrthoDB" id="5867826at2759"/>
<evidence type="ECO:0000313" key="3">
    <source>
        <dbReference type="Proteomes" id="UP000230423"/>
    </source>
</evidence>
<feature type="domain" description="VWFA" evidence="1">
    <location>
        <begin position="1"/>
        <end position="155"/>
    </location>
</feature>
<dbReference type="PROSITE" id="PS50234">
    <property type="entry name" value="VWFA"/>
    <property type="match status" value="1"/>
</dbReference>
<name>A0A2G9UCM2_TELCI</name>
<sequence length="181" mass="19931">MSAYDVSQKNARVALVAVRSGVMGSAPIASFDSIDSYQDMLHYINLTHSYTDFEHDGQAVTEALTIAIMREFIQSGYRTGLKNHVIVYVTATTKFEDDPHGIVDIILGTRSYGIIAVGYGPLVTDPYALQLISGGRDCSFVATDLHELQNKVEPVQRLINNANENGGKYCGMRPRNSRGRK</sequence>
<dbReference type="InterPro" id="IPR036465">
    <property type="entry name" value="vWFA_dom_sf"/>
</dbReference>
<proteinExistence type="predicted"/>
<evidence type="ECO:0000259" key="1">
    <source>
        <dbReference type="PROSITE" id="PS50234"/>
    </source>
</evidence>
<dbReference type="EMBL" id="KZ347571">
    <property type="protein sequence ID" value="PIO67482.1"/>
    <property type="molecule type" value="Genomic_DNA"/>
</dbReference>
<dbReference type="InterPro" id="IPR053295">
    <property type="entry name" value="Innate_immunity_reg"/>
</dbReference>
<dbReference type="InterPro" id="IPR002035">
    <property type="entry name" value="VWF_A"/>
</dbReference>
<protein>
    <recommendedName>
        <fullName evidence="1">VWFA domain-containing protein</fullName>
    </recommendedName>
</protein>
<dbReference type="Pfam" id="PF00092">
    <property type="entry name" value="VWA"/>
    <property type="match status" value="1"/>
</dbReference>
<dbReference type="PANTHER" id="PTHR47324:SF1">
    <property type="entry name" value="EGF-LIKE DOMAIN-CONTAINING PROTEIN-RELATED"/>
    <property type="match status" value="1"/>
</dbReference>
<gene>
    <name evidence="2" type="ORF">TELCIR_10766</name>
</gene>
<organism evidence="2 3">
    <name type="scientific">Teladorsagia circumcincta</name>
    <name type="common">Brown stomach worm</name>
    <name type="synonym">Ostertagia circumcincta</name>
    <dbReference type="NCBI Taxonomy" id="45464"/>
    <lineage>
        <taxon>Eukaryota</taxon>
        <taxon>Metazoa</taxon>
        <taxon>Ecdysozoa</taxon>
        <taxon>Nematoda</taxon>
        <taxon>Chromadorea</taxon>
        <taxon>Rhabditida</taxon>
        <taxon>Rhabditina</taxon>
        <taxon>Rhabditomorpha</taxon>
        <taxon>Strongyloidea</taxon>
        <taxon>Trichostrongylidae</taxon>
        <taxon>Teladorsagia</taxon>
    </lineage>
</organism>
<accession>A0A2G9UCM2</accession>
<dbReference type="PANTHER" id="PTHR47324">
    <property type="entry name" value="PROTEIN IRG-7-RELATED"/>
    <property type="match status" value="1"/>
</dbReference>
<dbReference type="Proteomes" id="UP000230423">
    <property type="component" value="Unassembled WGS sequence"/>
</dbReference>
<evidence type="ECO:0000313" key="2">
    <source>
        <dbReference type="EMBL" id="PIO67482.1"/>
    </source>
</evidence>